<dbReference type="Gene3D" id="3.40.50.1820">
    <property type="entry name" value="alpha/beta hydrolase"/>
    <property type="match status" value="1"/>
</dbReference>
<dbReference type="AlphaFoldDB" id="A0A7Y9IXT3"/>
<comment type="caution">
    <text evidence="1">The sequence shown here is derived from an EMBL/GenBank/DDBJ whole genome shotgun (WGS) entry which is preliminary data.</text>
</comment>
<keyword evidence="2" id="KW-1185">Reference proteome</keyword>
<reference evidence="1 2" key="1">
    <citation type="submission" date="2020-07" db="EMBL/GenBank/DDBJ databases">
        <title>Genomic Encyclopedia of Type Strains, Phase IV (KMG-V): Genome sequencing to study the core and pangenomes of soil and plant-associated prokaryotes.</title>
        <authorList>
            <person name="Whitman W."/>
        </authorList>
    </citation>
    <scope>NUCLEOTIDE SEQUENCE [LARGE SCALE GENOMIC DNA]</scope>
    <source>
        <strain evidence="1 2">SAS40</strain>
    </source>
</reference>
<proteinExistence type="predicted"/>
<evidence type="ECO:0000313" key="1">
    <source>
        <dbReference type="EMBL" id="NYE84820.1"/>
    </source>
</evidence>
<name>A0A7Y9IXT3_9BURK</name>
<dbReference type="EMBL" id="JACBYR010000002">
    <property type="protein sequence ID" value="NYE84820.1"/>
    <property type="molecule type" value="Genomic_DNA"/>
</dbReference>
<organism evidence="1 2">
    <name type="scientific">Pigmentiphaga litoralis</name>
    <dbReference type="NCBI Taxonomy" id="516702"/>
    <lineage>
        <taxon>Bacteria</taxon>
        <taxon>Pseudomonadati</taxon>
        <taxon>Pseudomonadota</taxon>
        <taxon>Betaproteobacteria</taxon>
        <taxon>Burkholderiales</taxon>
        <taxon>Alcaligenaceae</taxon>
        <taxon>Pigmentiphaga</taxon>
    </lineage>
</organism>
<protein>
    <recommendedName>
        <fullName evidence="3">Esterase</fullName>
    </recommendedName>
</protein>
<dbReference type="InterPro" id="IPR029058">
    <property type="entry name" value="AB_hydrolase_fold"/>
</dbReference>
<dbReference type="Pfam" id="PF05728">
    <property type="entry name" value="UPF0227"/>
    <property type="match status" value="1"/>
</dbReference>
<dbReference type="PANTHER" id="PTHR35602:SF3">
    <property type="entry name" value="ESTERASE YQIA"/>
    <property type="match status" value="1"/>
</dbReference>
<dbReference type="RefSeq" id="WP_179588855.1">
    <property type="nucleotide sequence ID" value="NZ_JACBYR010000002.1"/>
</dbReference>
<gene>
    <name evidence="1" type="ORF">FHW18_004127</name>
</gene>
<accession>A0A7Y9IXT3</accession>
<dbReference type="PANTHER" id="PTHR35602">
    <property type="entry name" value="ESTERASE YQIA-RELATED"/>
    <property type="match status" value="1"/>
</dbReference>
<dbReference type="SUPFAM" id="SSF53474">
    <property type="entry name" value="alpha/beta-Hydrolases"/>
    <property type="match status" value="1"/>
</dbReference>
<evidence type="ECO:0000313" key="2">
    <source>
        <dbReference type="Proteomes" id="UP000542125"/>
    </source>
</evidence>
<sequence length="209" mass="23082">MILYLHGFRSSPESFKSRLLAQVLAAQGRSDEWACPALSASPRRAVELAESLAADLQRRAGVRQSADRPRPGLTIIGSSLGGYYATWLAERLGCRAVLLNPAVHAARDLATQVGEHTSYHDNQPFVFTPAYVDELKAMEVPRITDPDRYFLVAATGDEVLDWTEMRDFYAGARQRIIEGSDHGIADFATWLPEVLAFADAPHPHAPHDE</sequence>
<dbReference type="Proteomes" id="UP000542125">
    <property type="component" value="Unassembled WGS sequence"/>
</dbReference>
<dbReference type="InterPro" id="IPR008886">
    <property type="entry name" value="UPF0227/Esterase_YqiA"/>
</dbReference>
<evidence type="ECO:0008006" key="3">
    <source>
        <dbReference type="Google" id="ProtNLM"/>
    </source>
</evidence>